<proteinExistence type="predicted"/>
<evidence type="ECO:0000313" key="1">
    <source>
        <dbReference type="EMBL" id="EJX06154.1"/>
    </source>
</evidence>
<organism evidence="1">
    <name type="scientific">gut metagenome</name>
    <dbReference type="NCBI Taxonomy" id="749906"/>
    <lineage>
        <taxon>unclassified sequences</taxon>
        <taxon>metagenomes</taxon>
        <taxon>organismal metagenomes</taxon>
    </lineage>
</organism>
<accession>J9GGP6</accession>
<gene>
    <name evidence="1" type="ORF">EVA_05737</name>
</gene>
<sequence length="93" mass="10586">MSGEKRSLPTRISCRAERRCHTHPQERFLRNPKVILGNKKDPACLPGRENLRNDEILIPRGEILSCSPAQDLSLCRALPQKHVLTRPHQLSCP</sequence>
<comment type="caution">
    <text evidence="1">The sequence shown here is derived from an EMBL/GenBank/DDBJ whole genome shotgun (WGS) entry which is preliminary data.</text>
</comment>
<dbReference type="AlphaFoldDB" id="J9GGP6"/>
<protein>
    <submittedName>
        <fullName evidence="1">Uncharacterized protein</fullName>
    </submittedName>
</protein>
<reference evidence="1" key="1">
    <citation type="journal article" date="2012" name="PLoS ONE">
        <title>Gene sets for utilization of primary and secondary nutrition supplies in the distal gut of endangered iberian lynx.</title>
        <authorList>
            <person name="Alcaide M."/>
            <person name="Messina E."/>
            <person name="Richter M."/>
            <person name="Bargiela R."/>
            <person name="Peplies J."/>
            <person name="Huws S.A."/>
            <person name="Newbold C.J."/>
            <person name="Golyshin P.N."/>
            <person name="Simon M.A."/>
            <person name="Lopez G."/>
            <person name="Yakimov M.M."/>
            <person name="Ferrer M."/>
        </authorList>
    </citation>
    <scope>NUCLEOTIDE SEQUENCE</scope>
</reference>
<name>J9GGP6_9ZZZZ</name>
<dbReference type="EMBL" id="AMCI01001242">
    <property type="protein sequence ID" value="EJX06154.1"/>
    <property type="molecule type" value="Genomic_DNA"/>
</dbReference>